<evidence type="ECO:0000256" key="1">
    <source>
        <dbReference type="ARBA" id="ARBA00004496"/>
    </source>
</evidence>
<accession>A0A261FLU0</accession>
<dbReference type="PANTHER" id="PTHR30349">
    <property type="entry name" value="PHAGE INTEGRASE-RELATED"/>
    <property type="match status" value="1"/>
</dbReference>
<evidence type="ECO:0000256" key="3">
    <source>
        <dbReference type="ARBA" id="ARBA00022618"/>
    </source>
</evidence>
<feature type="active site" evidence="9">
    <location>
        <position position="337"/>
    </location>
</feature>
<reference evidence="12 13" key="1">
    <citation type="journal article" date="2017" name="BMC Genomics">
        <title>Comparative genomic and phylogenomic analyses of the Bifidobacteriaceae family.</title>
        <authorList>
            <person name="Lugli G.A."/>
            <person name="Milani C."/>
            <person name="Turroni F."/>
            <person name="Duranti S."/>
            <person name="Mancabelli L."/>
            <person name="Mangifesta M."/>
            <person name="Ferrario C."/>
            <person name="Modesto M."/>
            <person name="Mattarelli P."/>
            <person name="Jiri K."/>
            <person name="van Sinderen D."/>
            <person name="Ventura M."/>
        </authorList>
    </citation>
    <scope>NUCLEOTIDE SEQUENCE [LARGE SCALE GENOMIC DNA]</scope>
    <source>
        <strain evidence="12 13">DSM 100196</strain>
    </source>
</reference>
<dbReference type="EMBL" id="MWWW01000010">
    <property type="protein sequence ID" value="OZG60068.1"/>
    <property type="molecule type" value="Genomic_DNA"/>
</dbReference>
<sequence>MRFDGQIDAFVAYLKANRGLSVNTLRAYRTDLESCLGLFEQRGVTDLNEITLDDLRGWMASESPSHARSSMARKTVSVRAFFAWAHLHGVTRTDPASALMTPSIPETLPVVLTESQAGHLLDIVDDDARRTPTDRVPTDRGDDPRRTRIRRAAGQRDAAMLELLYATGIRVAELVSLDLTDIDWTSRTIRVTGKGNKQRVVPFGVPAMRALRTWVEQGRPVIVDAADHMRAGRMQTGSMHADRVPDDVHTGGRANMTSVHTASVHMDPAHPSEDSQAVFLGNRGGRINQRVVRETVHRAADEAGVPDIGPHALRHSAATHMLDGGADLREVQEMLGHSSLRTTQRYTHVSIEQLKDRYAQAFPRA</sequence>
<comment type="function">
    <text evidence="9">Site-specific tyrosine recombinase, which acts by catalyzing the cutting and rejoining of the recombining DNA molecules. The XerC-XerD complex is essential to convert dimers of the bacterial chromosome into monomers to permit their segregation at cell division. It also contributes to the segregational stability of plasmids.</text>
</comment>
<comment type="similarity">
    <text evidence="9">Belongs to the 'phage' integrase family. XerC subfamily.</text>
</comment>
<dbReference type="SUPFAM" id="SSF56349">
    <property type="entry name" value="DNA breaking-rejoining enzymes"/>
    <property type="match status" value="1"/>
</dbReference>
<dbReference type="InterPro" id="IPR023009">
    <property type="entry name" value="Tyrosine_recombinase_XerC/XerD"/>
</dbReference>
<dbReference type="PROSITE" id="PS51900">
    <property type="entry name" value="CB"/>
    <property type="match status" value="1"/>
</dbReference>
<proteinExistence type="inferred from homology"/>
<keyword evidence="4 9" id="KW-0159">Chromosome partition</keyword>
<protein>
    <recommendedName>
        <fullName evidence="9">Tyrosine recombinase XerC</fullName>
    </recommendedName>
</protein>
<dbReference type="InterPro" id="IPR004107">
    <property type="entry name" value="Integrase_SAM-like_N"/>
</dbReference>
<dbReference type="Pfam" id="PF02899">
    <property type="entry name" value="Phage_int_SAM_1"/>
    <property type="match status" value="1"/>
</dbReference>
<dbReference type="CDD" id="cd00798">
    <property type="entry name" value="INT_XerDC_C"/>
    <property type="match status" value="1"/>
</dbReference>
<dbReference type="GO" id="GO:0005737">
    <property type="term" value="C:cytoplasm"/>
    <property type="evidence" value="ECO:0007669"/>
    <property type="project" value="UniProtKB-SubCell"/>
</dbReference>
<comment type="caution">
    <text evidence="12">The sequence shown here is derived from an EMBL/GenBank/DDBJ whole genome shotgun (WGS) entry which is preliminary data.</text>
</comment>
<keyword evidence="6 9" id="KW-0238">DNA-binding</keyword>
<dbReference type="InterPro" id="IPR013762">
    <property type="entry name" value="Integrase-like_cat_sf"/>
</dbReference>
<evidence type="ECO:0000256" key="9">
    <source>
        <dbReference type="HAMAP-Rule" id="MF_01808"/>
    </source>
</evidence>
<feature type="active site" evidence="9">
    <location>
        <position position="311"/>
    </location>
</feature>
<evidence type="ECO:0000313" key="13">
    <source>
        <dbReference type="Proteomes" id="UP000216871"/>
    </source>
</evidence>
<keyword evidence="7 9" id="KW-0233">DNA recombination</keyword>
<dbReference type="InterPro" id="IPR044068">
    <property type="entry name" value="CB"/>
</dbReference>
<dbReference type="RefSeq" id="WP_094667488.1">
    <property type="nucleotide sequence ID" value="NZ_MWWW01000010.1"/>
</dbReference>
<dbReference type="GO" id="GO:0003677">
    <property type="term" value="F:DNA binding"/>
    <property type="evidence" value="ECO:0007669"/>
    <property type="project" value="UniProtKB-UniRule"/>
</dbReference>
<organism evidence="12 13">
    <name type="scientific">Bifidobacterium myosotis</name>
    <dbReference type="NCBI Taxonomy" id="1630166"/>
    <lineage>
        <taxon>Bacteria</taxon>
        <taxon>Bacillati</taxon>
        <taxon>Actinomycetota</taxon>
        <taxon>Actinomycetes</taxon>
        <taxon>Bifidobacteriales</taxon>
        <taxon>Bifidobacteriaceae</taxon>
        <taxon>Bifidobacterium</taxon>
    </lineage>
</organism>
<dbReference type="GO" id="GO:0006313">
    <property type="term" value="P:DNA transposition"/>
    <property type="evidence" value="ECO:0007669"/>
    <property type="project" value="UniProtKB-UniRule"/>
</dbReference>
<feature type="active site" evidence="9">
    <location>
        <position position="314"/>
    </location>
</feature>
<evidence type="ECO:0000256" key="5">
    <source>
        <dbReference type="ARBA" id="ARBA00022908"/>
    </source>
</evidence>
<evidence type="ECO:0000256" key="6">
    <source>
        <dbReference type="ARBA" id="ARBA00023125"/>
    </source>
</evidence>
<dbReference type="Gene3D" id="1.10.443.10">
    <property type="entry name" value="Intergrase catalytic core"/>
    <property type="match status" value="1"/>
</dbReference>
<feature type="active site" evidence="9">
    <location>
        <position position="170"/>
    </location>
</feature>
<dbReference type="Pfam" id="PF00589">
    <property type="entry name" value="Phage_integrase"/>
    <property type="match status" value="1"/>
</dbReference>
<evidence type="ECO:0000256" key="4">
    <source>
        <dbReference type="ARBA" id="ARBA00022829"/>
    </source>
</evidence>
<dbReference type="GO" id="GO:0007059">
    <property type="term" value="P:chromosome segregation"/>
    <property type="evidence" value="ECO:0007669"/>
    <property type="project" value="UniProtKB-UniRule"/>
</dbReference>
<keyword evidence="13" id="KW-1185">Reference proteome</keyword>
<evidence type="ECO:0000256" key="7">
    <source>
        <dbReference type="ARBA" id="ARBA00023172"/>
    </source>
</evidence>
<dbReference type="InterPro" id="IPR011010">
    <property type="entry name" value="DNA_brk_join_enz"/>
</dbReference>
<dbReference type="HAMAP" id="MF_01808">
    <property type="entry name" value="Recomb_XerC_XerD"/>
    <property type="match status" value="1"/>
</dbReference>
<dbReference type="InterPro" id="IPR010998">
    <property type="entry name" value="Integrase_recombinase_N"/>
</dbReference>
<dbReference type="Proteomes" id="UP000216871">
    <property type="component" value="Unassembled WGS sequence"/>
</dbReference>
<gene>
    <name evidence="9" type="primary">xerC</name>
    <name evidence="12" type="ORF">BMYO_1027</name>
</gene>
<evidence type="ECO:0000259" key="11">
    <source>
        <dbReference type="PROSITE" id="PS51900"/>
    </source>
</evidence>
<feature type="domain" description="Tyr recombinase" evidence="10">
    <location>
        <begin position="107"/>
        <end position="359"/>
    </location>
</feature>
<comment type="subunit">
    <text evidence="9">Forms a cyclic heterotetrameric complex composed of two molecules of XerC and two molecules of XerD.</text>
</comment>
<name>A0A261FLU0_9BIFI</name>
<feature type="active site" description="O-(3'-phospho-DNA)-tyrosine intermediate" evidence="9">
    <location>
        <position position="346"/>
    </location>
</feature>
<evidence type="ECO:0000313" key="12">
    <source>
        <dbReference type="EMBL" id="OZG60068.1"/>
    </source>
</evidence>
<dbReference type="InterPro" id="IPR002104">
    <property type="entry name" value="Integrase_catalytic"/>
</dbReference>
<keyword evidence="3 9" id="KW-0132">Cell division</keyword>
<keyword evidence="5 9" id="KW-0229">DNA integration</keyword>
<evidence type="ECO:0000256" key="2">
    <source>
        <dbReference type="ARBA" id="ARBA00022490"/>
    </source>
</evidence>
<dbReference type="GO" id="GO:0009037">
    <property type="term" value="F:tyrosine-based site-specific recombinase activity"/>
    <property type="evidence" value="ECO:0007669"/>
    <property type="project" value="UniProtKB-UniRule"/>
</dbReference>
<dbReference type="PANTHER" id="PTHR30349:SF77">
    <property type="entry name" value="TYROSINE RECOMBINASE XERC"/>
    <property type="match status" value="1"/>
</dbReference>
<dbReference type="PROSITE" id="PS51898">
    <property type="entry name" value="TYR_RECOMBINASE"/>
    <property type="match status" value="1"/>
</dbReference>
<feature type="domain" description="Core-binding (CB)" evidence="11">
    <location>
        <begin position="1"/>
        <end position="86"/>
    </location>
</feature>
<dbReference type="InterPro" id="IPR050090">
    <property type="entry name" value="Tyrosine_recombinase_XerCD"/>
</dbReference>
<dbReference type="OrthoDB" id="9801717at2"/>
<dbReference type="GO" id="GO:0051301">
    <property type="term" value="P:cell division"/>
    <property type="evidence" value="ECO:0007669"/>
    <property type="project" value="UniProtKB-KW"/>
</dbReference>
<feature type="active site" evidence="9">
    <location>
        <position position="194"/>
    </location>
</feature>
<dbReference type="Gene3D" id="1.10.150.130">
    <property type="match status" value="1"/>
</dbReference>
<keyword evidence="8 9" id="KW-0131">Cell cycle</keyword>
<keyword evidence="2 9" id="KW-0963">Cytoplasm</keyword>
<comment type="subcellular location">
    <subcellularLocation>
        <location evidence="1 9">Cytoplasm</location>
    </subcellularLocation>
</comment>
<evidence type="ECO:0000259" key="10">
    <source>
        <dbReference type="PROSITE" id="PS51898"/>
    </source>
</evidence>
<dbReference type="AlphaFoldDB" id="A0A261FLU0"/>
<evidence type="ECO:0000256" key="8">
    <source>
        <dbReference type="ARBA" id="ARBA00023306"/>
    </source>
</evidence>